<feature type="transmembrane region" description="Helical" evidence="7">
    <location>
        <begin position="102"/>
        <end position="122"/>
    </location>
</feature>
<proteinExistence type="evidence at transcript level"/>
<feature type="transmembrane region" description="Helical" evidence="7">
    <location>
        <begin position="503"/>
        <end position="526"/>
    </location>
</feature>
<evidence type="ECO:0000256" key="6">
    <source>
        <dbReference type="ARBA" id="ARBA00044504"/>
    </source>
</evidence>
<feature type="transmembrane region" description="Helical" evidence="7">
    <location>
        <begin position="216"/>
        <end position="237"/>
    </location>
</feature>
<reference evidence="8" key="1">
    <citation type="submission" date="2015-03" db="EMBL/GenBank/DDBJ databases">
        <title>Identification of Iridoid Glucoside Transporters in Catharanthus roseus.</title>
        <authorList>
            <person name="Pollier J."/>
            <person name="Goossens A."/>
        </authorList>
    </citation>
    <scope>NUCLEOTIDE SEQUENCE</scope>
</reference>
<gene>
    <name evidence="8" type="primary">NPF2.8</name>
</gene>
<comment type="similarity">
    <text evidence="6">Belongs to the major facilitator superfamily. Phosphate:H(+) symporter (TC 2.A.1.9) family.</text>
</comment>
<comment type="subcellular location">
    <subcellularLocation>
        <location evidence="1">Membrane</location>
        <topology evidence="1">Multi-pass membrane protein</topology>
    </subcellularLocation>
</comment>
<organism evidence="8">
    <name type="scientific">Catharanthus roseus</name>
    <name type="common">Madagascar periwinkle</name>
    <name type="synonym">Vinca rosea</name>
    <dbReference type="NCBI Taxonomy" id="4058"/>
    <lineage>
        <taxon>Eukaryota</taxon>
        <taxon>Viridiplantae</taxon>
        <taxon>Streptophyta</taxon>
        <taxon>Embryophyta</taxon>
        <taxon>Tracheophyta</taxon>
        <taxon>Spermatophyta</taxon>
        <taxon>Magnoliopsida</taxon>
        <taxon>eudicotyledons</taxon>
        <taxon>Gunneridae</taxon>
        <taxon>Pentapetalae</taxon>
        <taxon>asterids</taxon>
        <taxon>lamiids</taxon>
        <taxon>Gentianales</taxon>
        <taxon>Apocynaceae</taxon>
        <taxon>Rauvolfioideae</taxon>
        <taxon>Vinceae</taxon>
        <taxon>Catharanthinae</taxon>
        <taxon>Catharanthus</taxon>
    </lineage>
</organism>
<keyword evidence="5 7" id="KW-0472">Membrane</keyword>
<name>A0A1C8DT23_CATRO</name>
<dbReference type="SUPFAM" id="SSF103473">
    <property type="entry name" value="MFS general substrate transporter"/>
    <property type="match status" value="1"/>
</dbReference>
<dbReference type="AlphaFoldDB" id="A0A1C8DT23"/>
<evidence type="ECO:0000256" key="2">
    <source>
        <dbReference type="ARBA" id="ARBA00005982"/>
    </source>
</evidence>
<dbReference type="EMBL" id="KR054382">
    <property type="protein sequence ID" value="ALE20043.1"/>
    <property type="molecule type" value="mRNA"/>
</dbReference>
<dbReference type="PANTHER" id="PTHR11654">
    <property type="entry name" value="OLIGOPEPTIDE TRANSPORTER-RELATED"/>
    <property type="match status" value="1"/>
</dbReference>
<evidence type="ECO:0000256" key="4">
    <source>
        <dbReference type="ARBA" id="ARBA00022989"/>
    </source>
</evidence>
<feature type="transmembrane region" description="Helical" evidence="7">
    <location>
        <begin position="378"/>
        <end position="398"/>
    </location>
</feature>
<evidence type="ECO:0000256" key="7">
    <source>
        <dbReference type="SAM" id="Phobius"/>
    </source>
</evidence>
<feature type="transmembrane region" description="Helical" evidence="7">
    <location>
        <begin position="551"/>
        <end position="573"/>
    </location>
</feature>
<evidence type="ECO:0000256" key="3">
    <source>
        <dbReference type="ARBA" id="ARBA00022692"/>
    </source>
</evidence>
<evidence type="ECO:0000256" key="5">
    <source>
        <dbReference type="ARBA" id="ARBA00023136"/>
    </source>
</evidence>
<dbReference type="InterPro" id="IPR000109">
    <property type="entry name" value="POT_fam"/>
</dbReference>
<keyword evidence="4 7" id="KW-1133">Transmembrane helix</keyword>
<sequence>MEKNQQKEGAMEEEPVLDVQEKPQIINYKGIKAMPYIIGNETFEKLGSIGLQYNLLVYLTSVFNMERIRATTLLNIYNGTANFATLIGAFLCDTYFGRYKTLGFSCFASFLGLLVIAITAAFKQLHPPHCGSQDIHCTGPKPGQLAFLYTGFALMTIGAGGIRPCNLAFGADQFNPNTESGKRGIDSFFNWYFFAVTFAQMVSVTLVVYLQSDVNWGIGLAIPAIFMFISCVIFFVGTKIYVIVKPQGSPLESIAQVLVAAFKKRSLKLPEQPCLSLFDYTPPKSINSKLPYTHQFRYLDKAAIITQNDQIKADGSPLNPWELCSIQQVEEAKCVFRVIPIWTAAMFYHIGILQQQQYVVFQAQQSNRHLGKNTKFQIPAGTYFIFFMLSLTIFIAVYDRVLVPLMRRITGKEGGITILQRLGIGLFLIVPASLISAFVEARRRNTALAMPMPGVQSPRGAVSSMSALWMVPQLTLAGLSEAFAAIGQVEFYYKQFPENMRSFAGCLLFLGIATASYLNGSLISIVHHKTEGSSSGNWLPEDLNKGRLDHFYFLITAIELLNVCYFIVCAKWYRYKGDGINVLIPLEMETEKTDKAIV</sequence>
<comment type="similarity">
    <text evidence="2">Belongs to the major facilitator superfamily. Proton-dependent oligopeptide transporter (POT/PTR) (TC 2.A.17) family.</text>
</comment>
<dbReference type="GO" id="GO:0016020">
    <property type="term" value="C:membrane"/>
    <property type="evidence" value="ECO:0007669"/>
    <property type="project" value="UniProtKB-SubCell"/>
</dbReference>
<protein>
    <submittedName>
        <fullName evidence="8">NRT1/PTR family protein 2.8</fullName>
    </submittedName>
</protein>
<feature type="transmembrane region" description="Helical" evidence="7">
    <location>
        <begin position="189"/>
        <end position="210"/>
    </location>
</feature>
<evidence type="ECO:0000313" key="8">
    <source>
        <dbReference type="EMBL" id="ALE20043.1"/>
    </source>
</evidence>
<dbReference type="InterPro" id="IPR036259">
    <property type="entry name" value="MFS_trans_sf"/>
</dbReference>
<dbReference type="CDD" id="cd17416">
    <property type="entry name" value="MFS_NPF1_2"/>
    <property type="match status" value="1"/>
</dbReference>
<dbReference type="Gene3D" id="1.20.1250.20">
    <property type="entry name" value="MFS general substrate transporter like domains"/>
    <property type="match status" value="1"/>
</dbReference>
<dbReference type="Pfam" id="PF00854">
    <property type="entry name" value="PTR2"/>
    <property type="match status" value="1"/>
</dbReference>
<accession>A0A1C8DT23</accession>
<dbReference type="GO" id="GO:0022857">
    <property type="term" value="F:transmembrane transporter activity"/>
    <property type="evidence" value="ECO:0007669"/>
    <property type="project" value="InterPro"/>
</dbReference>
<evidence type="ECO:0000256" key="1">
    <source>
        <dbReference type="ARBA" id="ARBA00004141"/>
    </source>
</evidence>
<dbReference type="OrthoDB" id="8904098at2759"/>
<keyword evidence="3 7" id="KW-0812">Transmembrane</keyword>
<feature type="transmembrane region" description="Helical" evidence="7">
    <location>
        <begin position="418"/>
        <end position="439"/>
    </location>
</feature>